<dbReference type="Pfam" id="PF00132">
    <property type="entry name" value="Hexapep"/>
    <property type="match status" value="1"/>
</dbReference>
<dbReference type="GO" id="GO:0031470">
    <property type="term" value="C:carboxysome"/>
    <property type="evidence" value="ECO:0007669"/>
    <property type="project" value="UniProtKB-ARBA"/>
</dbReference>
<feature type="transmembrane region" description="Helical" evidence="1">
    <location>
        <begin position="12"/>
        <end position="35"/>
    </location>
</feature>
<name>A0A7H0F4W9_9CYAN</name>
<evidence type="ECO:0000313" key="3">
    <source>
        <dbReference type="Proteomes" id="UP000516013"/>
    </source>
</evidence>
<gene>
    <name evidence="2" type="ORF">IAR63_02255</name>
</gene>
<sequence length="45" mass="4756">MSYIKSDGVWIAYRAIILPGVTLGNGVVVGAGAVVSRSRVFLSQF</sequence>
<evidence type="ECO:0000313" key="2">
    <source>
        <dbReference type="EMBL" id="QNP31085.1"/>
    </source>
</evidence>
<keyword evidence="1" id="KW-0812">Transmembrane</keyword>
<dbReference type="InterPro" id="IPR011004">
    <property type="entry name" value="Trimer_LpxA-like_sf"/>
</dbReference>
<keyword evidence="3" id="KW-1185">Reference proteome</keyword>
<dbReference type="AlphaFoldDB" id="A0A7H0F4W9"/>
<keyword evidence="1" id="KW-1133">Transmembrane helix</keyword>
<reference evidence="2 3" key="1">
    <citation type="submission" date="2020-08" db="EMBL/GenBank/DDBJ databases">
        <title>Complete genome sequence of Raphidiopsis curvispora isolated from drinking water reservoir in South Korea.</title>
        <authorList>
            <person name="Jeong J."/>
        </authorList>
    </citation>
    <scope>NUCLEOTIDE SEQUENCE [LARGE SCALE GENOMIC DNA]</scope>
    <source>
        <strain evidence="2 3">GIHE-G1</strain>
    </source>
</reference>
<accession>A0A7H0F4W9</accession>
<dbReference type="KEGG" id="ccur:IAR63_02255"/>
<dbReference type="GO" id="GO:0043886">
    <property type="term" value="F:structural constituent of carboxysome shell"/>
    <property type="evidence" value="ECO:0007669"/>
    <property type="project" value="UniProtKB-ARBA"/>
</dbReference>
<protein>
    <submittedName>
        <fullName evidence="2">Uncharacterized protein</fullName>
    </submittedName>
</protein>
<dbReference type="SUPFAM" id="SSF51161">
    <property type="entry name" value="Trimeric LpxA-like enzymes"/>
    <property type="match status" value="1"/>
</dbReference>
<dbReference type="Proteomes" id="UP000516013">
    <property type="component" value="Chromosome"/>
</dbReference>
<dbReference type="EMBL" id="CP060822">
    <property type="protein sequence ID" value="QNP31085.1"/>
    <property type="molecule type" value="Genomic_DNA"/>
</dbReference>
<dbReference type="RefSeq" id="WP_187707328.1">
    <property type="nucleotide sequence ID" value="NZ_CP060822.1"/>
</dbReference>
<keyword evidence="1" id="KW-0472">Membrane</keyword>
<proteinExistence type="predicted"/>
<organism evidence="2 3">
    <name type="scientific">Cylindrospermopsis curvispora GIHE-G1</name>
    <dbReference type="NCBI Taxonomy" id="2666332"/>
    <lineage>
        <taxon>Bacteria</taxon>
        <taxon>Bacillati</taxon>
        <taxon>Cyanobacteriota</taxon>
        <taxon>Cyanophyceae</taxon>
        <taxon>Nostocales</taxon>
        <taxon>Aphanizomenonaceae</taxon>
        <taxon>Cylindrospermopsis</taxon>
    </lineage>
</organism>
<evidence type="ECO:0000256" key="1">
    <source>
        <dbReference type="SAM" id="Phobius"/>
    </source>
</evidence>
<dbReference type="InterPro" id="IPR001451">
    <property type="entry name" value="Hexapep"/>
</dbReference>
<dbReference type="Gene3D" id="2.160.10.10">
    <property type="entry name" value="Hexapeptide repeat proteins"/>
    <property type="match status" value="1"/>
</dbReference>